<keyword evidence="1" id="KW-0479">Metal-binding</keyword>
<dbReference type="InterPro" id="IPR036875">
    <property type="entry name" value="Znf_CCHC_sf"/>
</dbReference>
<accession>A0A8H7R402</accession>
<keyword evidence="1" id="KW-0863">Zinc-finger</keyword>
<reference evidence="4" key="1">
    <citation type="submission" date="2020-12" db="EMBL/GenBank/DDBJ databases">
        <title>Metabolic potential, ecology and presence of endohyphal bacteria is reflected in genomic diversity of Mucoromycotina.</title>
        <authorList>
            <person name="Muszewska A."/>
            <person name="Okrasinska A."/>
            <person name="Steczkiewicz K."/>
            <person name="Drgas O."/>
            <person name="Orlowska M."/>
            <person name="Perlinska-Lenart U."/>
            <person name="Aleksandrzak-Piekarczyk T."/>
            <person name="Szatraj K."/>
            <person name="Zielenkiewicz U."/>
            <person name="Pilsyk S."/>
            <person name="Malc E."/>
            <person name="Mieczkowski P."/>
            <person name="Kruszewska J.S."/>
            <person name="Biernat P."/>
            <person name="Pawlowska J."/>
        </authorList>
    </citation>
    <scope>NUCLEOTIDE SEQUENCE</scope>
    <source>
        <strain evidence="4">WA0000017839</strain>
    </source>
</reference>
<dbReference type="OrthoDB" id="2208754at2759"/>
<gene>
    <name evidence="4" type="ORF">INT47_007043</name>
</gene>
<evidence type="ECO:0000313" key="5">
    <source>
        <dbReference type="Proteomes" id="UP000603453"/>
    </source>
</evidence>
<dbReference type="PANTHER" id="PTHR33116:SF78">
    <property type="entry name" value="OS12G0587133 PROTEIN"/>
    <property type="match status" value="1"/>
</dbReference>
<feature type="compositionally biased region" description="Acidic residues" evidence="2">
    <location>
        <begin position="380"/>
        <end position="390"/>
    </location>
</feature>
<dbReference type="SMART" id="SM00343">
    <property type="entry name" value="ZnF_C2HC"/>
    <property type="match status" value="2"/>
</dbReference>
<keyword evidence="1" id="KW-0862">Zinc</keyword>
<evidence type="ECO:0000313" key="4">
    <source>
        <dbReference type="EMBL" id="KAG2204049.1"/>
    </source>
</evidence>
<sequence>MALSAKKQKQPPPGPQNGISYRDAVTKRLPTTKRSLIDNDILASNDSTGTVDTDKIFRTSIWRHARSRQGFLLDISKVPTISDVEHLTTIAHQYSGAKNFYGIKFLGKSSERYIEIYPSNEILTKFTAEGVYYEKLKTRLLPCPAIEGDGKVIQLSLSEIPLLPEPEILEGLRKALASFGTVIDIGLRYSSTEGWFLGTGYAIMQQLTGQSYATLQHTINWNEEEYCYATFPDMPTWCRYCHSEGHTKYECQKASAGILCYSCDKYGHRAAECPDPKSKKKRPNQFKKPRKTYKDRSQNEDAKPDASEELMKSKWAPSFETTISATGHHKKHAPVEQIDLTLGENFEVEKRTILDEKLYSDSDMDDFDYNPNDEIKDTQSDNEDDEDEYGTDTMKTQSSTVQSSYIRYIRLQQLDILSLQETHATPSAIPSLNTQFQAQQTFWTYHCGIVSFSPNFILTQISTDHIFSSDRFILCKVHRPHNFYDPFYILNIYAPANSNPARRQFFESICDMLYLITDTINTNQLIISGDFNYDFARDIISRKGLFKTSAQWITYLDSLFYNSMIHNSMDTLPTFQRQIGTTSTIDYIYLGSTLKNHIKDASIQYIQNNWSDHALLQLQLNVGTSKMGPGLWRGNPAYASNPKFQALLSTKIEQIITELDTNNAQLLWEKIKTVTKQCIKSFGIKHVSWRTSSLKLLERKRNRLLRSKPPLATILLLLPKLNQINETLQQELVDISALKAGVVWREKGEKSAKYLKAIHKNRTAQQYMSGIQVPSSNPDTPPIVSDDTDQMKTSAHQFYQHLYDAEPVWDDAIKDYLDDIQFTKTLDSNDAATLVKPFTIDELIDQASRLTKQSSPGADGLSYPYLAILFQMPMLERLVTDLRSDMDGLEYQMDTYARVSNAKFNEDKSEAFSLNGKYDRDWEMILTSRSISTYYHESSLSVLRYLGFYLPYSAQQRQSLESKLVTSIRNQSHVFSQRQLSIQGRVTIANILLLSKLWYCLRLFNPTKQFFKTIRSTVYQFVWQKKKPSLRLELIFLPHEFGGLKLLDPVIQHKILQKRWLNYLLTPTVCPSFVFPIMLDHLSHFQTSSLYPLLPLYDPEFRKSPVLNKFSIWHVIFETFDYFQSSTKLQMINVPVSTILALPLREIIQVQDISHWSLRHRNFAAGLFLIFDEQQQRLRLRVTHEFSRFPRLCQSLANDILCNRTIKLEAFVWPYILTAPTSSLPPESWSSHNLVSQVRTQQLWTQFQPNSFRRYYQQQCSTTHNFQIRNIKQFWRCRMFPQARTVYYRVFSRCIPTKQLMFKHFGNVSSPQCSFCGTAEDSITHFLVECPIKRQIWQRVMSHYYPYLEFTPTMLYESLCSLKHPLSMQNNEYYLAIVSTTLWQIWNLYWLHGTDNPRPYPVANLPNFASKIIQQINKIIHPVPNLD</sequence>
<feature type="region of interest" description="Disordered" evidence="2">
    <location>
        <begin position="271"/>
        <end position="314"/>
    </location>
</feature>
<dbReference type="SUPFAM" id="SSF57756">
    <property type="entry name" value="Retrovirus zinc finger-like domains"/>
    <property type="match status" value="1"/>
</dbReference>
<dbReference type="GO" id="GO:0003676">
    <property type="term" value="F:nucleic acid binding"/>
    <property type="evidence" value="ECO:0007669"/>
    <property type="project" value="InterPro"/>
</dbReference>
<feature type="region of interest" description="Disordered" evidence="2">
    <location>
        <begin position="362"/>
        <end position="396"/>
    </location>
</feature>
<dbReference type="InterPro" id="IPR036691">
    <property type="entry name" value="Endo/exonu/phosph_ase_sf"/>
</dbReference>
<keyword evidence="5" id="KW-1185">Reference proteome</keyword>
<dbReference type="SUPFAM" id="SSF56219">
    <property type="entry name" value="DNase I-like"/>
    <property type="match status" value="1"/>
</dbReference>
<evidence type="ECO:0000259" key="3">
    <source>
        <dbReference type="PROSITE" id="PS50158"/>
    </source>
</evidence>
<feature type="domain" description="CCHC-type" evidence="3">
    <location>
        <begin position="260"/>
        <end position="275"/>
    </location>
</feature>
<feature type="compositionally biased region" description="Basic residues" evidence="2">
    <location>
        <begin position="278"/>
        <end position="291"/>
    </location>
</feature>
<feature type="compositionally biased region" description="Basic and acidic residues" evidence="2">
    <location>
        <begin position="292"/>
        <end position="312"/>
    </location>
</feature>
<evidence type="ECO:0000256" key="1">
    <source>
        <dbReference type="PROSITE-ProRule" id="PRU00047"/>
    </source>
</evidence>
<dbReference type="GO" id="GO:0008270">
    <property type="term" value="F:zinc ion binding"/>
    <property type="evidence" value="ECO:0007669"/>
    <property type="project" value="UniProtKB-KW"/>
</dbReference>
<dbReference type="Gene3D" id="4.10.60.10">
    <property type="entry name" value="Zinc finger, CCHC-type"/>
    <property type="match status" value="1"/>
</dbReference>
<proteinExistence type="predicted"/>
<dbReference type="PROSITE" id="PS50158">
    <property type="entry name" value="ZF_CCHC"/>
    <property type="match status" value="1"/>
</dbReference>
<dbReference type="Gene3D" id="3.60.10.10">
    <property type="entry name" value="Endonuclease/exonuclease/phosphatase"/>
    <property type="match status" value="1"/>
</dbReference>
<dbReference type="EMBL" id="JAEPRD010000047">
    <property type="protein sequence ID" value="KAG2204049.1"/>
    <property type="molecule type" value="Genomic_DNA"/>
</dbReference>
<protein>
    <recommendedName>
        <fullName evidence="3">CCHC-type domain-containing protein</fullName>
    </recommendedName>
</protein>
<organism evidence="4 5">
    <name type="scientific">Mucor saturninus</name>
    <dbReference type="NCBI Taxonomy" id="64648"/>
    <lineage>
        <taxon>Eukaryota</taxon>
        <taxon>Fungi</taxon>
        <taxon>Fungi incertae sedis</taxon>
        <taxon>Mucoromycota</taxon>
        <taxon>Mucoromycotina</taxon>
        <taxon>Mucoromycetes</taxon>
        <taxon>Mucorales</taxon>
        <taxon>Mucorineae</taxon>
        <taxon>Mucoraceae</taxon>
        <taxon>Mucor</taxon>
    </lineage>
</organism>
<dbReference type="Pfam" id="PF13966">
    <property type="entry name" value="zf-RVT"/>
    <property type="match status" value="1"/>
</dbReference>
<comment type="caution">
    <text evidence="4">The sequence shown here is derived from an EMBL/GenBank/DDBJ whole genome shotgun (WGS) entry which is preliminary data.</text>
</comment>
<name>A0A8H7R402_9FUNG</name>
<dbReference type="InterPro" id="IPR026960">
    <property type="entry name" value="RVT-Znf"/>
</dbReference>
<dbReference type="PANTHER" id="PTHR33116">
    <property type="entry name" value="REVERSE TRANSCRIPTASE ZINC-BINDING DOMAIN-CONTAINING PROTEIN-RELATED-RELATED"/>
    <property type="match status" value="1"/>
</dbReference>
<dbReference type="InterPro" id="IPR001878">
    <property type="entry name" value="Znf_CCHC"/>
</dbReference>
<evidence type="ECO:0000256" key="2">
    <source>
        <dbReference type="SAM" id="MobiDB-lite"/>
    </source>
</evidence>
<feature type="region of interest" description="Disordered" evidence="2">
    <location>
        <begin position="1"/>
        <end position="23"/>
    </location>
</feature>
<dbReference type="Proteomes" id="UP000603453">
    <property type="component" value="Unassembled WGS sequence"/>
</dbReference>